<dbReference type="EMBL" id="BIFT01000001">
    <property type="protein sequence ID" value="GCE26436.1"/>
    <property type="molecule type" value="Genomic_DNA"/>
</dbReference>
<proteinExistence type="predicted"/>
<accession>A0A402B517</accession>
<dbReference type="Proteomes" id="UP000287171">
    <property type="component" value="Unassembled WGS sequence"/>
</dbReference>
<organism evidence="2 3">
    <name type="scientific">Dictyobacter alpinus</name>
    <dbReference type="NCBI Taxonomy" id="2014873"/>
    <lineage>
        <taxon>Bacteria</taxon>
        <taxon>Bacillati</taxon>
        <taxon>Chloroflexota</taxon>
        <taxon>Ktedonobacteria</taxon>
        <taxon>Ktedonobacterales</taxon>
        <taxon>Dictyobacteraceae</taxon>
        <taxon>Dictyobacter</taxon>
    </lineage>
</organism>
<comment type="caution">
    <text evidence="2">The sequence shown here is derived from an EMBL/GenBank/DDBJ whole genome shotgun (WGS) entry which is preliminary data.</text>
</comment>
<feature type="region of interest" description="Disordered" evidence="1">
    <location>
        <begin position="1"/>
        <end position="21"/>
    </location>
</feature>
<evidence type="ECO:0000313" key="2">
    <source>
        <dbReference type="EMBL" id="GCE26436.1"/>
    </source>
</evidence>
<gene>
    <name evidence="2" type="ORF">KDA_19200</name>
</gene>
<keyword evidence="3" id="KW-1185">Reference proteome</keyword>
<sequence length="53" mass="5912">MVATALPALPPYKTSERHKREAGGIKPVHGAKYIPYSVIYAILAQLKIYVHFC</sequence>
<evidence type="ECO:0000313" key="3">
    <source>
        <dbReference type="Proteomes" id="UP000287171"/>
    </source>
</evidence>
<dbReference type="AlphaFoldDB" id="A0A402B517"/>
<name>A0A402B517_9CHLR</name>
<reference evidence="3" key="1">
    <citation type="submission" date="2018-12" db="EMBL/GenBank/DDBJ databases">
        <title>Tengunoibacter tsumagoiensis gen. nov., sp. nov., Dictyobacter kobayashii sp. nov., D. alpinus sp. nov., and D. joshuensis sp. nov. and description of Dictyobacteraceae fam. nov. within the order Ktedonobacterales isolated from Tengu-no-mugimeshi.</title>
        <authorList>
            <person name="Wang C.M."/>
            <person name="Zheng Y."/>
            <person name="Sakai Y."/>
            <person name="Toyoda A."/>
            <person name="Minakuchi Y."/>
            <person name="Abe K."/>
            <person name="Yokota A."/>
            <person name="Yabe S."/>
        </authorList>
    </citation>
    <scope>NUCLEOTIDE SEQUENCE [LARGE SCALE GENOMIC DNA]</scope>
    <source>
        <strain evidence="3">Uno16</strain>
    </source>
</reference>
<evidence type="ECO:0000256" key="1">
    <source>
        <dbReference type="SAM" id="MobiDB-lite"/>
    </source>
</evidence>
<protein>
    <submittedName>
        <fullName evidence="2">Uncharacterized protein</fullName>
    </submittedName>
</protein>